<evidence type="ECO:0000259" key="6">
    <source>
        <dbReference type="SMART" id="SM00482"/>
    </source>
</evidence>
<evidence type="ECO:0000313" key="7">
    <source>
        <dbReference type="EMBL" id="GAS81983.1"/>
    </source>
</evidence>
<keyword evidence="4" id="KW-0235">DNA replication</keyword>
<reference evidence="8" key="2">
    <citation type="submission" date="2016-01" db="EMBL/GenBank/DDBJ databases">
        <title>Draft Genome Sequence of Paenibacillus amylolyticus Heshi-A3 that Was Isolated from Fermented Rice Bran with Aging Salted Mackerel, Which Was Named Heshiko as Traditional Fermented Seafood in Japan.</title>
        <authorList>
            <person name="Akuzawa S."/>
            <person name="Nakagawa J."/>
            <person name="Kanekatsu T."/>
            <person name="Kubota E."/>
            <person name="Ohtake R."/>
            <person name="Suzuki T."/>
            <person name="Kanesaki Y."/>
        </authorList>
    </citation>
    <scope>NUCLEOTIDE SEQUENCE [LARGE SCALE GENOMIC DNA]</scope>
    <source>
        <strain evidence="8">Heshi-A3</strain>
    </source>
</reference>
<protein>
    <recommendedName>
        <fullName evidence="3">DNA polymerase I</fullName>
        <ecNumber evidence="2">2.7.7.7</ecNumber>
    </recommendedName>
</protein>
<dbReference type="PANTHER" id="PTHR10133:SF27">
    <property type="entry name" value="DNA POLYMERASE NU"/>
    <property type="match status" value="1"/>
</dbReference>
<dbReference type="InterPro" id="IPR001098">
    <property type="entry name" value="DNA-dir_DNA_pol_A_palm_dom"/>
</dbReference>
<dbReference type="RefSeq" id="WP_062834604.1">
    <property type="nucleotide sequence ID" value="NZ_BCNV01000001.1"/>
</dbReference>
<evidence type="ECO:0000256" key="5">
    <source>
        <dbReference type="ARBA" id="ARBA00049244"/>
    </source>
</evidence>
<sequence>MSEANEILEILKKAEKKNAQPSRTKKTEILKSKKKLTKREQQILDIEFSIRMPDNYTLVNTPELLERLVKYYKAYKKMYQGDAFVYLDTETYGLNNWRDSLISISIGFESEQYFNIPMRKFLHNMSKDVETLPFDVVSNALRPLLEADYMIVMANGKFDIHVLKNWANIDITFNIHWDIMIMGGLLNENKPKGLKEWYNSYTLPWLIEQGKMSRDELSRPTFKFGSMFDKIPYDSIPHSIANYYACHDVFMTHWVFRYQKFIIENPSFGLYRVYKLFREVEMPLVAIFATAERRGVELDSKFLKDIIGRVLQEKLDELKKDIFSVLGRTITLTKSRTRQRQGIKFKEEYEIVEEFNLASPAHLAIKLYVEHEILEPEMVYVKELKRKVPTQSTSKKVLTRNKNVLVTVNDKAHKIVDYILEYRGLSKLIDAFCNKLPNDTVEGIIHCSYNQMVRTGRVSCSAPNLQQIPSKFDLIRYAFRASAGRLLVSADFSQQELRWLAIFSQEQTLIDIFKLDLDMHSRVTCQIHGFDYDMFEMIRSYKGESEKETSNKIEEINAKYYGSQELLFAMTYLNSKEKGANASTVGGSSQTIEYLAGLFELLRKKTKSVVFGNNYAEFKLLSYR</sequence>
<gene>
    <name evidence="7" type="ORF">PAHA3_2057</name>
</gene>
<evidence type="ECO:0000256" key="1">
    <source>
        <dbReference type="ARBA" id="ARBA00007705"/>
    </source>
</evidence>
<dbReference type="Gene3D" id="1.20.1060.10">
    <property type="entry name" value="Taq DNA Polymerase, Chain T, domain 4"/>
    <property type="match status" value="1"/>
</dbReference>
<dbReference type="SMART" id="SM00482">
    <property type="entry name" value="POLAc"/>
    <property type="match status" value="1"/>
</dbReference>
<dbReference type="InterPro" id="IPR036397">
    <property type="entry name" value="RNaseH_sf"/>
</dbReference>
<dbReference type="EC" id="2.7.7.7" evidence="2"/>
<comment type="catalytic activity">
    <reaction evidence="5">
        <text>DNA(n) + a 2'-deoxyribonucleoside 5'-triphosphate = DNA(n+1) + diphosphate</text>
        <dbReference type="Rhea" id="RHEA:22508"/>
        <dbReference type="Rhea" id="RHEA-COMP:17339"/>
        <dbReference type="Rhea" id="RHEA-COMP:17340"/>
        <dbReference type="ChEBI" id="CHEBI:33019"/>
        <dbReference type="ChEBI" id="CHEBI:61560"/>
        <dbReference type="ChEBI" id="CHEBI:173112"/>
        <dbReference type="EC" id="2.7.7.7"/>
    </reaction>
</comment>
<dbReference type="Gene3D" id="3.30.70.370">
    <property type="match status" value="1"/>
</dbReference>
<comment type="caution">
    <text evidence="7">The sequence shown here is derived from an EMBL/GenBank/DDBJ whole genome shotgun (WGS) entry which is preliminary data.</text>
</comment>
<dbReference type="EMBL" id="BCNV01000001">
    <property type="protein sequence ID" value="GAS81983.1"/>
    <property type="molecule type" value="Genomic_DNA"/>
</dbReference>
<dbReference type="Gene3D" id="3.30.420.10">
    <property type="entry name" value="Ribonuclease H-like superfamily/Ribonuclease H"/>
    <property type="match status" value="1"/>
</dbReference>
<evidence type="ECO:0000313" key="8">
    <source>
        <dbReference type="Proteomes" id="UP000069697"/>
    </source>
</evidence>
<dbReference type="InterPro" id="IPR043502">
    <property type="entry name" value="DNA/RNA_pol_sf"/>
</dbReference>
<dbReference type="InterPro" id="IPR002562">
    <property type="entry name" value="3'-5'_exonuclease_dom"/>
</dbReference>
<dbReference type="InterPro" id="IPR002298">
    <property type="entry name" value="DNA_polymerase_A"/>
</dbReference>
<dbReference type="SUPFAM" id="SSF53098">
    <property type="entry name" value="Ribonuclease H-like"/>
    <property type="match status" value="1"/>
</dbReference>
<dbReference type="GO" id="GO:0008408">
    <property type="term" value="F:3'-5' exonuclease activity"/>
    <property type="evidence" value="ECO:0007669"/>
    <property type="project" value="InterPro"/>
</dbReference>
<reference evidence="7 8" key="1">
    <citation type="journal article" date="2016" name="Genome Announc.">
        <title>Draft Genome Sequence of Paenibacillus amylolyticus Heshi-A3, Isolated from Fermented Rice Bran in a Japanese Fermented Seafood Dish.</title>
        <authorList>
            <person name="Akuzawa S."/>
            <person name="Nagaoka J."/>
            <person name="Kanekatsu M."/>
            <person name="Kubota E."/>
            <person name="Ohtake R."/>
            <person name="Suzuki T."/>
            <person name="Kanesaki Y."/>
        </authorList>
    </citation>
    <scope>NUCLEOTIDE SEQUENCE [LARGE SCALE GENOMIC DNA]</scope>
    <source>
        <strain evidence="7 8">Heshi-A3</strain>
    </source>
</reference>
<dbReference type="Pfam" id="PF00476">
    <property type="entry name" value="DNA_pol_A"/>
    <property type="match status" value="1"/>
</dbReference>
<dbReference type="Pfam" id="PF01612">
    <property type="entry name" value="DNA_pol_A_exo1"/>
    <property type="match status" value="1"/>
</dbReference>
<accession>A0A100VLB6</accession>
<dbReference type="GO" id="GO:0006302">
    <property type="term" value="P:double-strand break repair"/>
    <property type="evidence" value="ECO:0007669"/>
    <property type="project" value="TreeGrafter"/>
</dbReference>
<dbReference type="Proteomes" id="UP000069697">
    <property type="component" value="Unassembled WGS sequence"/>
</dbReference>
<evidence type="ECO:0000256" key="3">
    <source>
        <dbReference type="ARBA" id="ARBA00020311"/>
    </source>
</evidence>
<comment type="similarity">
    <text evidence="1">Belongs to the DNA polymerase type-A family.</text>
</comment>
<feature type="domain" description="DNA-directed DNA polymerase family A palm" evidence="6">
    <location>
        <begin position="474"/>
        <end position="617"/>
    </location>
</feature>
<dbReference type="InterPro" id="IPR012337">
    <property type="entry name" value="RNaseH-like_sf"/>
</dbReference>
<dbReference type="PANTHER" id="PTHR10133">
    <property type="entry name" value="DNA POLYMERASE I"/>
    <property type="match status" value="1"/>
</dbReference>
<proteinExistence type="inferred from homology"/>
<dbReference type="AlphaFoldDB" id="A0A100VLB6"/>
<dbReference type="GO" id="GO:0003677">
    <property type="term" value="F:DNA binding"/>
    <property type="evidence" value="ECO:0007669"/>
    <property type="project" value="InterPro"/>
</dbReference>
<dbReference type="GO" id="GO:0003887">
    <property type="term" value="F:DNA-directed DNA polymerase activity"/>
    <property type="evidence" value="ECO:0007669"/>
    <property type="project" value="UniProtKB-EC"/>
</dbReference>
<evidence type="ECO:0000256" key="2">
    <source>
        <dbReference type="ARBA" id="ARBA00012417"/>
    </source>
</evidence>
<organism evidence="7 8">
    <name type="scientific">Paenibacillus amylolyticus</name>
    <dbReference type="NCBI Taxonomy" id="1451"/>
    <lineage>
        <taxon>Bacteria</taxon>
        <taxon>Bacillati</taxon>
        <taxon>Bacillota</taxon>
        <taxon>Bacilli</taxon>
        <taxon>Bacillales</taxon>
        <taxon>Paenibacillaceae</taxon>
        <taxon>Paenibacillus</taxon>
    </lineage>
</organism>
<name>A0A100VLB6_PAEAM</name>
<dbReference type="SUPFAM" id="SSF56672">
    <property type="entry name" value="DNA/RNA polymerases"/>
    <property type="match status" value="1"/>
</dbReference>
<dbReference type="GO" id="GO:0006261">
    <property type="term" value="P:DNA-templated DNA replication"/>
    <property type="evidence" value="ECO:0007669"/>
    <property type="project" value="InterPro"/>
</dbReference>
<evidence type="ECO:0000256" key="4">
    <source>
        <dbReference type="ARBA" id="ARBA00022705"/>
    </source>
</evidence>